<evidence type="ECO:0000313" key="1">
    <source>
        <dbReference type="EMBL" id="KAB2932035.1"/>
    </source>
</evidence>
<evidence type="ECO:0000313" key="2">
    <source>
        <dbReference type="Proteomes" id="UP000460298"/>
    </source>
</evidence>
<proteinExistence type="predicted"/>
<dbReference type="EMBL" id="WBUI01000011">
    <property type="protein sequence ID" value="KAB2932035.1"/>
    <property type="molecule type" value="Genomic_DNA"/>
</dbReference>
<dbReference type="Proteomes" id="UP000460298">
    <property type="component" value="Unassembled WGS sequence"/>
</dbReference>
<reference evidence="1 2" key="1">
    <citation type="submission" date="2019-10" db="EMBL/GenBank/DDBJ databases">
        <title>Extracellular Electron Transfer in a Candidatus Methanoperedens spp. Enrichment Culture.</title>
        <authorList>
            <person name="Berger S."/>
            <person name="Rangel Shaw D."/>
            <person name="Berben T."/>
            <person name="In 'T Zandt M."/>
            <person name="Frank J."/>
            <person name="Reimann J."/>
            <person name="Jetten M.S.M."/>
            <person name="Welte C.U."/>
        </authorList>
    </citation>
    <scope>NUCLEOTIDE SEQUENCE [LARGE SCALE GENOMIC DNA]</scope>
    <source>
        <strain evidence="1">SB12</strain>
    </source>
</reference>
<protein>
    <submittedName>
        <fullName evidence="1">Uncharacterized protein</fullName>
    </submittedName>
</protein>
<name>A0A833H0V6_9LEPT</name>
<accession>A0A833H0V6</accession>
<gene>
    <name evidence="1" type="ORF">F9K24_12185</name>
</gene>
<sequence>MIVFQDSSTGTVAGIGDRRIVDGFVNFLSARLNGEARFPLVLKALRDSGEIGVDRIDEAVLEARSIDRILGNATSYGMEEVRSLKAEESGDFVWKELLRVMELTATYRAGSFLVRELGFWPLLDDLGNKRRSKRRG</sequence>
<dbReference type="AlphaFoldDB" id="A0A833H0V6"/>
<comment type="caution">
    <text evidence="1">The sequence shown here is derived from an EMBL/GenBank/DDBJ whole genome shotgun (WGS) entry which is preliminary data.</text>
</comment>
<organism evidence="1 2">
    <name type="scientific">Leptonema illini</name>
    <dbReference type="NCBI Taxonomy" id="183"/>
    <lineage>
        <taxon>Bacteria</taxon>
        <taxon>Pseudomonadati</taxon>
        <taxon>Spirochaetota</taxon>
        <taxon>Spirochaetia</taxon>
        <taxon>Leptospirales</taxon>
        <taxon>Leptospiraceae</taxon>
        <taxon>Leptonema</taxon>
    </lineage>
</organism>